<sequence>MGASGEQQQQSMGAPAHPWVEGGEAEGEDHPRQAEEDCGAENEMAGGWVSGAIVYAEMEDRPSRDDGGAAEMHVTLQLARACAIWGKPPFLALAISASHFIAVGVR</sequence>
<feature type="region of interest" description="Disordered" evidence="1">
    <location>
        <begin position="1"/>
        <end position="43"/>
    </location>
</feature>
<organism evidence="2">
    <name type="scientific">Triticum urartu</name>
    <name type="common">Red wild einkorn</name>
    <name type="synonym">Crithodium urartu</name>
    <dbReference type="NCBI Taxonomy" id="4572"/>
    <lineage>
        <taxon>Eukaryota</taxon>
        <taxon>Viridiplantae</taxon>
        <taxon>Streptophyta</taxon>
        <taxon>Embryophyta</taxon>
        <taxon>Tracheophyta</taxon>
        <taxon>Spermatophyta</taxon>
        <taxon>Magnoliopsida</taxon>
        <taxon>Liliopsida</taxon>
        <taxon>Poales</taxon>
        <taxon>Poaceae</taxon>
        <taxon>BOP clade</taxon>
        <taxon>Pooideae</taxon>
        <taxon>Triticodae</taxon>
        <taxon>Triticeae</taxon>
        <taxon>Triticinae</taxon>
        <taxon>Triticum</taxon>
    </lineage>
</organism>
<dbReference type="AlphaFoldDB" id="M7ZSX4"/>
<accession>M7ZSX4</accession>
<reference evidence="2" key="1">
    <citation type="journal article" date="2013" name="Nature">
        <title>Draft genome of the wheat A-genome progenitor Triticum urartu.</title>
        <authorList>
            <person name="Ling H.Q."/>
            <person name="Zhao S."/>
            <person name="Liu D."/>
            <person name="Wang J."/>
            <person name="Sun H."/>
            <person name="Zhang C."/>
            <person name="Fan H."/>
            <person name="Li D."/>
            <person name="Dong L."/>
            <person name="Tao Y."/>
            <person name="Gao C."/>
            <person name="Wu H."/>
            <person name="Li Y."/>
            <person name="Cui Y."/>
            <person name="Guo X."/>
            <person name="Zheng S."/>
            <person name="Wang B."/>
            <person name="Yu K."/>
            <person name="Liang Q."/>
            <person name="Yang W."/>
            <person name="Lou X."/>
            <person name="Chen J."/>
            <person name="Feng M."/>
            <person name="Jian J."/>
            <person name="Zhang X."/>
            <person name="Luo G."/>
            <person name="Jiang Y."/>
            <person name="Liu J."/>
            <person name="Wang Z."/>
            <person name="Sha Y."/>
            <person name="Zhang B."/>
            <person name="Wu H."/>
            <person name="Tang D."/>
            <person name="Shen Q."/>
            <person name="Xue P."/>
            <person name="Zou S."/>
            <person name="Wang X."/>
            <person name="Liu X."/>
            <person name="Wang F."/>
            <person name="Yang Y."/>
            <person name="An X."/>
            <person name="Dong Z."/>
            <person name="Zhang K."/>
            <person name="Zhang X."/>
            <person name="Luo M.C."/>
            <person name="Dvorak J."/>
            <person name="Tong Y."/>
            <person name="Wang J."/>
            <person name="Yang H."/>
            <person name="Li Z."/>
            <person name="Wang D."/>
            <person name="Zhang A."/>
            <person name="Wang J."/>
        </authorList>
    </citation>
    <scope>NUCLEOTIDE SEQUENCE</scope>
</reference>
<dbReference type="OMA" id="ARACAIW"/>
<evidence type="ECO:0000256" key="1">
    <source>
        <dbReference type="SAM" id="MobiDB-lite"/>
    </source>
</evidence>
<protein>
    <submittedName>
        <fullName evidence="2">Uncharacterized protein</fullName>
    </submittedName>
</protein>
<proteinExistence type="predicted"/>
<evidence type="ECO:0000313" key="2">
    <source>
        <dbReference type="EMBL" id="EMS62726.1"/>
    </source>
</evidence>
<feature type="compositionally biased region" description="Polar residues" evidence="1">
    <location>
        <begin position="1"/>
        <end position="12"/>
    </location>
</feature>
<name>M7ZSX4_TRIUA</name>
<gene>
    <name evidence="2" type="ORF">TRIUR3_30571</name>
</gene>
<dbReference type="EMBL" id="KD078076">
    <property type="protein sequence ID" value="EMS62726.1"/>
    <property type="molecule type" value="Genomic_DNA"/>
</dbReference>